<name>A0A1I2W905_9HYPH</name>
<feature type="chain" id="PRO_5011716102" evidence="2">
    <location>
        <begin position="25"/>
        <end position="100"/>
    </location>
</feature>
<evidence type="ECO:0000313" key="3">
    <source>
        <dbReference type="EMBL" id="SFG97097.1"/>
    </source>
</evidence>
<feature type="region of interest" description="Disordered" evidence="1">
    <location>
        <begin position="59"/>
        <end position="100"/>
    </location>
</feature>
<evidence type="ECO:0000256" key="2">
    <source>
        <dbReference type="SAM" id="SignalP"/>
    </source>
</evidence>
<keyword evidence="2" id="KW-0732">Signal</keyword>
<dbReference type="Proteomes" id="UP000199229">
    <property type="component" value="Unassembled WGS sequence"/>
</dbReference>
<proteinExistence type="predicted"/>
<dbReference type="RefSeq" id="WP_091973900.1">
    <property type="nucleotide sequence ID" value="NZ_FOPM01000020.1"/>
</dbReference>
<protein>
    <submittedName>
        <fullName evidence="3">Uncharacterized protein</fullName>
    </submittedName>
</protein>
<organism evidence="3 4">
    <name type="scientific">Methylobacterium gossipiicola</name>
    <dbReference type="NCBI Taxonomy" id="582675"/>
    <lineage>
        <taxon>Bacteria</taxon>
        <taxon>Pseudomonadati</taxon>
        <taxon>Pseudomonadota</taxon>
        <taxon>Alphaproteobacteria</taxon>
        <taxon>Hyphomicrobiales</taxon>
        <taxon>Methylobacteriaceae</taxon>
        <taxon>Methylobacterium</taxon>
    </lineage>
</organism>
<feature type="compositionally biased region" description="Low complexity" evidence="1">
    <location>
        <begin position="71"/>
        <end position="85"/>
    </location>
</feature>
<keyword evidence="4" id="KW-1185">Reference proteome</keyword>
<feature type="compositionally biased region" description="Basic residues" evidence="1">
    <location>
        <begin position="59"/>
        <end position="70"/>
    </location>
</feature>
<evidence type="ECO:0000256" key="1">
    <source>
        <dbReference type="SAM" id="MobiDB-lite"/>
    </source>
</evidence>
<evidence type="ECO:0000313" key="4">
    <source>
        <dbReference type="Proteomes" id="UP000199229"/>
    </source>
</evidence>
<sequence>MTKIAIALAASTLLGAFGMTAVSAAPAMPVGAPIVAGDHSVEQVASRHRHYQGMRYRGMGHGRHMHRRPVSRMSSNPNSRNPQQPGYMQQKGQTTGGPRY</sequence>
<feature type="signal peptide" evidence="2">
    <location>
        <begin position="1"/>
        <end position="24"/>
    </location>
</feature>
<reference evidence="4" key="1">
    <citation type="submission" date="2016-10" db="EMBL/GenBank/DDBJ databases">
        <authorList>
            <person name="Varghese N."/>
            <person name="Submissions S."/>
        </authorList>
    </citation>
    <scope>NUCLEOTIDE SEQUENCE [LARGE SCALE GENOMIC DNA]</scope>
    <source>
        <strain evidence="4">Gh-105</strain>
    </source>
</reference>
<dbReference type="EMBL" id="FOPM01000020">
    <property type="protein sequence ID" value="SFG97097.1"/>
    <property type="molecule type" value="Genomic_DNA"/>
</dbReference>
<dbReference type="AlphaFoldDB" id="A0A1I2W905"/>
<gene>
    <name evidence="3" type="ORF">SAMN05192565_12055</name>
</gene>
<accession>A0A1I2W905</accession>